<evidence type="ECO:0000313" key="5">
    <source>
        <dbReference type="EMBL" id="KGM11528.1"/>
    </source>
</evidence>
<dbReference type="SUPFAM" id="SSF103088">
    <property type="entry name" value="OmpA-like"/>
    <property type="match status" value="1"/>
</dbReference>
<evidence type="ECO:0000256" key="2">
    <source>
        <dbReference type="SAM" id="MobiDB-lite"/>
    </source>
</evidence>
<feature type="region of interest" description="Disordered" evidence="2">
    <location>
        <begin position="229"/>
        <end position="250"/>
    </location>
</feature>
<feature type="signal peptide" evidence="3">
    <location>
        <begin position="1"/>
        <end position="38"/>
    </location>
</feature>
<dbReference type="CDD" id="cd07185">
    <property type="entry name" value="OmpA_C-like"/>
    <property type="match status" value="1"/>
</dbReference>
<accession>A0A0A0BSV2</accession>
<dbReference type="InterPro" id="IPR050330">
    <property type="entry name" value="Bact_OuterMem_StrucFunc"/>
</dbReference>
<dbReference type="PANTHER" id="PTHR30329:SF21">
    <property type="entry name" value="LIPOPROTEIN YIAD-RELATED"/>
    <property type="match status" value="1"/>
</dbReference>
<dbReference type="InterPro" id="IPR006311">
    <property type="entry name" value="TAT_signal"/>
</dbReference>
<keyword evidence="6" id="KW-1185">Reference proteome</keyword>
<dbReference type="GO" id="GO:0016020">
    <property type="term" value="C:membrane"/>
    <property type="evidence" value="ECO:0007669"/>
    <property type="project" value="UniProtKB-UniRule"/>
</dbReference>
<feature type="domain" description="OmpA-like" evidence="4">
    <location>
        <begin position="111"/>
        <end position="228"/>
    </location>
</feature>
<dbReference type="PANTHER" id="PTHR30329">
    <property type="entry name" value="STATOR ELEMENT OF FLAGELLAR MOTOR COMPLEX"/>
    <property type="match status" value="1"/>
</dbReference>
<comment type="caution">
    <text evidence="5">The sequence shown here is derived from an EMBL/GenBank/DDBJ whole genome shotgun (WGS) entry which is preliminary data.</text>
</comment>
<organism evidence="5 6">
    <name type="scientific">Cellulomonas carbonis T26</name>
    <dbReference type="NCBI Taxonomy" id="947969"/>
    <lineage>
        <taxon>Bacteria</taxon>
        <taxon>Bacillati</taxon>
        <taxon>Actinomycetota</taxon>
        <taxon>Actinomycetes</taxon>
        <taxon>Micrococcales</taxon>
        <taxon>Cellulomonadaceae</taxon>
        <taxon>Cellulomonas</taxon>
    </lineage>
</organism>
<dbReference type="InterPro" id="IPR036737">
    <property type="entry name" value="OmpA-like_sf"/>
</dbReference>
<dbReference type="EMBL" id="AXCY01000019">
    <property type="protein sequence ID" value="KGM11528.1"/>
    <property type="molecule type" value="Genomic_DNA"/>
</dbReference>
<feature type="chain" id="PRO_5001967494" evidence="3">
    <location>
        <begin position="39"/>
        <end position="393"/>
    </location>
</feature>
<dbReference type="PROSITE" id="PS51318">
    <property type="entry name" value="TAT"/>
    <property type="match status" value="1"/>
</dbReference>
<evidence type="ECO:0000256" key="3">
    <source>
        <dbReference type="SAM" id="SignalP"/>
    </source>
</evidence>
<dbReference type="OrthoDB" id="5166631at2"/>
<proteinExistence type="predicted"/>
<dbReference type="RefSeq" id="WP_052426032.1">
    <property type="nucleotide sequence ID" value="NZ_AXCY01000019.1"/>
</dbReference>
<evidence type="ECO:0000256" key="1">
    <source>
        <dbReference type="PROSITE-ProRule" id="PRU00473"/>
    </source>
</evidence>
<reference evidence="5 6" key="2">
    <citation type="journal article" date="2015" name="Stand. Genomic Sci.">
        <title>Draft genome sequence of Cellulomonas carbonis T26(T) and comparative analysis of six Cellulomonas genomes.</title>
        <authorList>
            <person name="Zhuang W."/>
            <person name="Zhang S."/>
            <person name="Xia X."/>
            <person name="Wang G."/>
        </authorList>
    </citation>
    <scope>NUCLEOTIDE SEQUENCE [LARGE SCALE GENOMIC DNA]</scope>
    <source>
        <strain evidence="5 6">T26</strain>
    </source>
</reference>
<dbReference type="PROSITE" id="PS51123">
    <property type="entry name" value="OMPA_2"/>
    <property type="match status" value="1"/>
</dbReference>
<dbReference type="Gene3D" id="3.30.1330.60">
    <property type="entry name" value="OmpA-like domain"/>
    <property type="match status" value="1"/>
</dbReference>
<dbReference type="Proteomes" id="UP000029839">
    <property type="component" value="Unassembled WGS sequence"/>
</dbReference>
<name>A0A0A0BSV2_9CELL</name>
<reference evidence="5 6" key="1">
    <citation type="submission" date="2013-08" db="EMBL/GenBank/DDBJ databases">
        <title>Genome sequencing of Cellulomonas carbonis T26.</title>
        <authorList>
            <person name="Chen F."/>
            <person name="Li Y."/>
            <person name="Wang G."/>
        </authorList>
    </citation>
    <scope>NUCLEOTIDE SEQUENCE [LARGE SCALE GENOMIC DNA]</scope>
    <source>
        <strain evidence="5 6">T26</strain>
    </source>
</reference>
<dbReference type="InterPro" id="IPR006665">
    <property type="entry name" value="OmpA-like"/>
</dbReference>
<dbReference type="AlphaFoldDB" id="A0A0A0BSV2"/>
<evidence type="ECO:0000259" key="4">
    <source>
        <dbReference type="PROSITE" id="PS51123"/>
    </source>
</evidence>
<keyword evidence="3" id="KW-0732">Signal</keyword>
<sequence>MRLPTRARVPRRTAVATATLVGAVLTAAAALAAPTALAAPAHASVAPTDATDRPGVDVLTVDDLGGMPDDATVSRSVRTYGPGGPREYSGRPRHFDPQGTITSVQQVQTRGDDVLVTLASDLLFDVDSAELADAARQRVTELVADVPQGATLAVDGHTDSVASDAYNQDLSQRRAQAVADVVAAARPDLALEVRGHGESALAVPESGDDVAEDRARNRRVELRHTAAGAVSTDTETARPEPVTGEYLPGEPRISGVDAAAVVVEHVVEVPAGDDAGTSVRVGVEPVVVRGSVARVRIHLTPLEGDGRHTVYGMTGEGSFYPRVIDPVNLTTYRVLRETGIEWSTSTVLAATVVDRPLRYEAYVARPLHDVATVDVSVLPEWPRLEGVPVVRDE</sequence>
<evidence type="ECO:0000313" key="6">
    <source>
        <dbReference type="Proteomes" id="UP000029839"/>
    </source>
</evidence>
<protein>
    <submittedName>
        <fullName evidence="5">Cell envelope biogenesis protein OmpA</fullName>
    </submittedName>
</protein>
<keyword evidence="1" id="KW-0472">Membrane</keyword>
<dbReference type="Pfam" id="PF00691">
    <property type="entry name" value="OmpA"/>
    <property type="match status" value="1"/>
</dbReference>
<gene>
    <name evidence="5" type="ORF">N868_17210</name>
</gene>